<dbReference type="InterPro" id="IPR001173">
    <property type="entry name" value="Glyco_trans_2-like"/>
</dbReference>
<dbReference type="Gene3D" id="3.90.550.10">
    <property type="entry name" value="Spore Coat Polysaccharide Biosynthesis Protein SpsA, Chain A"/>
    <property type="match status" value="1"/>
</dbReference>
<organism evidence="2">
    <name type="scientific">uncultured Caudovirales phage</name>
    <dbReference type="NCBI Taxonomy" id="2100421"/>
    <lineage>
        <taxon>Viruses</taxon>
        <taxon>Duplodnaviria</taxon>
        <taxon>Heunggongvirae</taxon>
        <taxon>Uroviricota</taxon>
        <taxon>Caudoviricetes</taxon>
        <taxon>Peduoviridae</taxon>
        <taxon>Maltschvirus</taxon>
        <taxon>Maltschvirus maltsch</taxon>
    </lineage>
</organism>
<gene>
    <name evidence="2" type="ORF">UFOVP367_49</name>
</gene>
<accession>A0A6J7WY09</accession>
<sequence length="324" mass="37663">MDKVLCSVATRGRYHNTLPLVLNAIINQTKKVDKLVIFDDNDEPQDMRNEMIYGYFFQMLDIKGIKWEWIYAGKKGQHHIHQAANQMGYDWVWRVDDDAIPEPNVLARLFDTAVSRNNVGAVGGSILTLPTLSNTSKSTGKLENIDIEPNIQWNYIEQAKEVEHLHCSFLYRAGVHDYCLGLSRVAHREETLFTYGLYQKNYKILVIPNAVTWHFKNPNGGIRSETNQKLYEQDEYIFRNLLNYKDKTIVVLDCGMGDHIVFKRVMPDITNPEIFTCYPDIIPGRPIAEAYALFGNLDQYNIYGKMCQWKWTRSLEDAFRKMYV</sequence>
<evidence type="ECO:0000313" key="2">
    <source>
        <dbReference type="EMBL" id="CAB5222921.1"/>
    </source>
</evidence>
<evidence type="ECO:0000259" key="1">
    <source>
        <dbReference type="Pfam" id="PF00535"/>
    </source>
</evidence>
<dbReference type="Pfam" id="PF00535">
    <property type="entry name" value="Glycos_transf_2"/>
    <property type="match status" value="1"/>
</dbReference>
<keyword evidence="2" id="KW-0808">Transferase</keyword>
<dbReference type="EMBL" id="LR798310">
    <property type="protein sequence ID" value="CAB5222921.1"/>
    <property type="molecule type" value="Genomic_DNA"/>
</dbReference>
<reference evidence="2" key="1">
    <citation type="submission" date="2020-05" db="EMBL/GenBank/DDBJ databases">
        <authorList>
            <person name="Chiriac C."/>
            <person name="Salcher M."/>
            <person name="Ghai R."/>
            <person name="Kavagutti S V."/>
        </authorList>
    </citation>
    <scope>NUCLEOTIDE SEQUENCE</scope>
</reference>
<protein>
    <submittedName>
        <fullName evidence="2">Glycosyltransferase 2-like</fullName>
    </submittedName>
</protein>
<dbReference type="InterPro" id="IPR029044">
    <property type="entry name" value="Nucleotide-diphossugar_trans"/>
</dbReference>
<feature type="domain" description="Glycosyltransferase 2-like" evidence="1">
    <location>
        <begin position="16"/>
        <end position="134"/>
    </location>
</feature>
<dbReference type="GO" id="GO:0016740">
    <property type="term" value="F:transferase activity"/>
    <property type="evidence" value="ECO:0007669"/>
    <property type="project" value="UniProtKB-KW"/>
</dbReference>
<dbReference type="SUPFAM" id="SSF53448">
    <property type="entry name" value="Nucleotide-diphospho-sugar transferases"/>
    <property type="match status" value="1"/>
</dbReference>
<proteinExistence type="predicted"/>
<name>A0A6J7WY09_9CAUD</name>